<keyword evidence="2" id="KW-1185">Reference proteome</keyword>
<evidence type="ECO:0000313" key="2">
    <source>
        <dbReference type="Proteomes" id="UP001244011"/>
    </source>
</evidence>
<accession>A0AAJ0C7X3</accession>
<dbReference type="Proteomes" id="UP001244011">
    <property type="component" value="Unassembled WGS sequence"/>
</dbReference>
<name>A0AAJ0C7X3_9PEZI</name>
<dbReference type="EMBL" id="MU838998">
    <property type="protein sequence ID" value="KAK1771803.1"/>
    <property type="molecule type" value="Genomic_DNA"/>
</dbReference>
<gene>
    <name evidence="1" type="ORF">QBC33DRAFT_168403</name>
</gene>
<evidence type="ECO:0000313" key="1">
    <source>
        <dbReference type="EMBL" id="KAK1771803.1"/>
    </source>
</evidence>
<organism evidence="1 2">
    <name type="scientific">Phialemonium atrogriseum</name>
    <dbReference type="NCBI Taxonomy" id="1093897"/>
    <lineage>
        <taxon>Eukaryota</taxon>
        <taxon>Fungi</taxon>
        <taxon>Dikarya</taxon>
        <taxon>Ascomycota</taxon>
        <taxon>Pezizomycotina</taxon>
        <taxon>Sordariomycetes</taxon>
        <taxon>Sordariomycetidae</taxon>
        <taxon>Cephalothecales</taxon>
        <taxon>Cephalothecaceae</taxon>
        <taxon>Phialemonium</taxon>
    </lineage>
</organism>
<comment type="caution">
    <text evidence="1">The sequence shown here is derived from an EMBL/GenBank/DDBJ whole genome shotgun (WGS) entry which is preliminary data.</text>
</comment>
<dbReference type="GeneID" id="85305484"/>
<dbReference type="AlphaFoldDB" id="A0AAJ0C7X3"/>
<protein>
    <submittedName>
        <fullName evidence="1">Uncharacterized protein</fullName>
    </submittedName>
</protein>
<proteinExistence type="predicted"/>
<dbReference type="RefSeq" id="XP_060288016.1">
    <property type="nucleotide sequence ID" value="XM_060422297.1"/>
</dbReference>
<reference evidence="1" key="1">
    <citation type="submission" date="2023-06" db="EMBL/GenBank/DDBJ databases">
        <title>Genome-scale phylogeny and comparative genomics of the fungal order Sordariales.</title>
        <authorList>
            <consortium name="Lawrence Berkeley National Laboratory"/>
            <person name="Hensen N."/>
            <person name="Bonometti L."/>
            <person name="Westerberg I."/>
            <person name="Brannstrom I.O."/>
            <person name="Guillou S."/>
            <person name="Cros-Aarteil S."/>
            <person name="Calhoun S."/>
            <person name="Haridas S."/>
            <person name="Kuo A."/>
            <person name="Mondo S."/>
            <person name="Pangilinan J."/>
            <person name="Riley R."/>
            <person name="Labutti K."/>
            <person name="Andreopoulos B."/>
            <person name="Lipzen A."/>
            <person name="Chen C."/>
            <person name="Yanf M."/>
            <person name="Daum C."/>
            <person name="Ng V."/>
            <person name="Clum A."/>
            <person name="Steindorff A."/>
            <person name="Ohm R."/>
            <person name="Martin F."/>
            <person name="Silar P."/>
            <person name="Natvig D."/>
            <person name="Lalanne C."/>
            <person name="Gautier V."/>
            <person name="Ament-Velasquez S.L."/>
            <person name="Kruys A."/>
            <person name="Hutchinson M.I."/>
            <person name="Powell A.J."/>
            <person name="Barry K."/>
            <person name="Miller A.N."/>
            <person name="Grigoriev I.V."/>
            <person name="Debuchy R."/>
            <person name="Gladieux P."/>
            <person name="Thoren M.H."/>
            <person name="Johannesson H."/>
        </authorList>
    </citation>
    <scope>NUCLEOTIDE SEQUENCE</scope>
    <source>
        <strain evidence="1">8032-3</strain>
    </source>
</reference>
<sequence>MRTNFFDMEADWTPVSRTAPPDFQTFGPIPPSISGLGAQGLTSLRGTNLSPLTFGPAPPLISGLQTQDWVSGLGTTHWGSLSVEPSPSPAAGLGNRVDANNGLSNVGAWADRMPTMIIDSTRPFGPEVAVAGSHTGLTYPAHGTDDAFQRQAEHQQLCHTGCPHGYIGFAKEHLRNMARAIEKGELALDRYRLADLLSTAHHMLSIAEGQASP</sequence>